<comment type="subcellular location">
    <subcellularLocation>
        <location evidence="1">Nucleus</location>
    </subcellularLocation>
</comment>
<reference evidence="4" key="1">
    <citation type="journal article" date="2011" name="Genome Res.">
        <title>Deep small RNA sequencing from the nematode Ascaris reveals conservation, functional diversification, and novel developmental profiles.</title>
        <authorList>
            <person name="Wang J."/>
            <person name="Czech B."/>
            <person name="Crunk A."/>
            <person name="Wallace A."/>
            <person name="Mitreva M."/>
            <person name="Hannon G.J."/>
            <person name="Davis R.E."/>
        </authorList>
    </citation>
    <scope>NUCLEOTIDE SEQUENCE</scope>
</reference>
<proteinExistence type="evidence at transcript level"/>
<feature type="compositionally biased region" description="Low complexity" evidence="3">
    <location>
        <begin position="28"/>
        <end position="53"/>
    </location>
</feature>
<dbReference type="GO" id="GO:0031491">
    <property type="term" value="F:nucleosome binding"/>
    <property type="evidence" value="ECO:0007669"/>
    <property type="project" value="TreeGrafter"/>
</dbReference>
<evidence type="ECO:0000256" key="2">
    <source>
        <dbReference type="ARBA" id="ARBA00023242"/>
    </source>
</evidence>
<dbReference type="EMBL" id="JI164588">
    <property type="protein sequence ID" value="ADY40408.1"/>
    <property type="molecule type" value="mRNA"/>
</dbReference>
<organism evidence="4">
    <name type="scientific">Ascaris suum</name>
    <name type="common">Pig roundworm</name>
    <name type="synonym">Ascaris lumbricoides</name>
    <dbReference type="NCBI Taxonomy" id="6253"/>
    <lineage>
        <taxon>Eukaryota</taxon>
        <taxon>Metazoa</taxon>
        <taxon>Ecdysozoa</taxon>
        <taxon>Nematoda</taxon>
        <taxon>Chromadorea</taxon>
        <taxon>Rhabditida</taxon>
        <taxon>Spirurina</taxon>
        <taxon>Ascaridomorpha</taxon>
        <taxon>Ascaridoidea</taxon>
        <taxon>Ascarididae</taxon>
        <taxon>Ascaris</taxon>
    </lineage>
</organism>
<dbReference type="GO" id="GO:0005634">
    <property type="term" value="C:nucleus"/>
    <property type="evidence" value="ECO:0007669"/>
    <property type="project" value="UniProtKB-SubCell"/>
</dbReference>
<dbReference type="InterPro" id="IPR033053">
    <property type="entry name" value="Hir3/CABIN1"/>
</dbReference>
<feature type="compositionally biased region" description="Acidic residues" evidence="3">
    <location>
        <begin position="1"/>
        <end position="27"/>
    </location>
</feature>
<feature type="region of interest" description="Disordered" evidence="3">
    <location>
        <begin position="1"/>
        <end position="60"/>
    </location>
</feature>
<dbReference type="InterPro" id="IPR011990">
    <property type="entry name" value="TPR-like_helical_dom_sf"/>
</dbReference>
<dbReference type="Gene3D" id="1.25.40.10">
    <property type="entry name" value="Tetratricopeptide repeat domain"/>
    <property type="match status" value="1"/>
</dbReference>
<dbReference type="PANTHER" id="PTHR15502:SF7">
    <property type="entry name" value="CALCINEURIN-BINDING PROTEIN CABIN-1"/>
    <property type="match status" value="1"/>
</dbReference>
<evidence type="ECO:0000313" key="4">
    <source>
        <dbReference type="EMBL" id="ADY40408.1"/>
    </source>
</evidence>
<name>F1KRA4_ASCSU</name>
<protein>
    <submittedName>
        <fullName evidence="4">Calcineurin-binding protein cabin-1</fullName>
    </submittedName>
</protein>
<evidence type="ECO:0000256" key="1">
    <source>
        <dbReference type="ARBA" id="ARBA00004123"/>
    </source>
</evidence>
<dbReference type="GO" id="GO:0006325">
    <property type="term" value="P:chromatin organization"/>
    <property type="evidence" value="ECO:0007669"/>
    <property type="project" value="InterPro"/>
</dbReference>
<sequence>MSEPCVDVEDVEESSNVSESDEEDSESETSSTSSVEEDSSSSSPSSSRSSLETAESDEDIWSLEENTETEEAQEVSLHDEFMKALRLIVDGYGRQALRIMNNILNHPLLAKYNVDVDSFEWESARNEARENALSISTMAHLYASLHYHIGMLGDDPIKHYFCALTVYVNDDSLWLRLGDCAMERRDWPVALFAFENASGWRALNGTLICMYKQRLYIECLTKLVPVLAIDKHYTLGLAIKRAIRNFGPYWEARCREIFHEDPAYDEPDDPATSMLYDELIEKLDRMGSPEPEKQPDRRMMRIDRKLCANIADIGTLLCNAYDNMENYGSLAMDVVIFVENEVTENGDNMRIVQSIVEELIDCICILEAIVEEVVNKPLSNSDDDLMVASRKRKRPKPSFEWSRRSTRFRAEFNIDDSGAWRDESSPLETVVVLELLRDACVLERSIKPLKSIKCATRAESMTPELSESEPRLVSEEFLVRQYLENVVEIREGEDIFTAIKRLLLLIAMNPYRWRIPAETRKVLVECYLRWVRCESHDCAVNESNDAYVHLLGAELGCRTAIFKCASFIGVEGLSRELAVRLHWMLALNHESSRLSQQCYAHLTEVRELLSDTNESPNAYASLVNGHDCINLHYTHSLLDLQRREEILGVITEYFSHREFLKTINLIETSFDWAEADQREVESTVLILVDSYIGIGNFNEAAHWLSRAIDYMSAFSSIDEALQRVHQIDIRAVEHECVSNLVHCIAPLLMSEPYKMDLSLWIFLYEAARVLEGEHTVESLNALYQRGSLMLNSSLNVLVTAHDMLAGCSCCSAENYRFLMFELRELARVRSERCVIEALSNGQHAELLRAFIDEVHQCMFCMFGCPSRWKRVLEGHGSAHAYEPSHEDAMCIISLLMPDTLPSYYGTLYPDLIEIVQKKLTAFMQPTEEEITKLDELNEFVKQSQEGDWPRCTTINPLRSQVFYMLAMNSYRWLRIEETLQYAKLFLVTSKADVDTEILHSAWTILAFLGVVALFELTEDELMKEFSTAIFYFRMALFFGPGNQDVLFNFGSALYQIRSKLSRFKRKLELDDIRRRWIRIHTRGMLEESQKLFTRCASLLPDGHTDRWRCHYFLAKIANKCGNPVEVMKQHYEAACQLQASGVQYQMRINIKKQEHVEAVELHYLAYAYLFKWLLTDIDWRREQLVQMLSFAQTFSYHGVCRRNVGHDLFAVAPEIRSCVAEIIYRTHIADMDDVTRCMEKMLERIQLIDSILASCNDGFEVCIKRFPHFKSYYRLSQIAFYRGDFSTASALFFNRLFAKKRSNNPDNIFESLVAVTQRDLDRGDCLQYHVCRIASFAIQVAVKTVDCASLILLLHTFCTLNFCGNTDYLLPEDLKKVYNFACLGLIRCVSEKILCGEDSTYLVPLLYDLYQYAERNNEKTLCLCLRKCLSMMAPHLDGFVTGSDPMDVAYQLYVQSKQKATKRRSKPITVPVAPKTPRYDTPSAV</sequence>
<keyword evidence="2" id="KW-0539">Nucleus</keyword>
<accession>F1KRA4</accession>
<feature type="region of interest" description="Disordered" evidence="3">
    <location>
        <begin position="1461"/>
        <end position="1485"/>
    </location>
</feature>
<evidence type="ECO:0000256" key="3">
    <source>
        <dbReference type="SAM" id="MobiDB-lite"/>
    </source>
</evidence>
<dbReference type="PANTHER" id="PTHR15502">
    <property type="entry name" value="CALCINEURIN-BINDING PROTEIN CABIN 1-RELATED"/>
    <property type="match status" value="1"/>
</dbReference>